<dbReference type="SUPFAM" id="SSF48371">
    <property type="entry name" value="ARM repeat"/>
    <property type="match status" value="1"/>
</dbReference>
<dbReference type="InterPro" id="IPR011989">
    <property type="entry name" value="ARM-like"/>
</dbReference>
<dbReference type="Proteomes" id="UP000001542">
    <property type="component" value="Unassembled WGS sequence"/>
</dbReference>
<dbReference type="RefSeq" id="XP_001328991.1">
    <property type="nucleotide sequence ID" value="XM_001328956.1"/>
</dbReference>
<evidence type="ECO:0000313" key="2">
    <source>
        <dbReference type="EMBL" id="EAY16768.1"/>
    </source>
</evidence>
<dbReference type="KEGG" id="tva:4774776"/>
<organism evidence="2 3">
    <name type="scientific">Trichomonas vaginalis (strain ATCC PRA-98 / G3)</name>
    <dbReference type="NCBI Taxonomy" id="412133"/>
    <lineage>
        <taxon>Eukaryota</taxon>
        <taxon>Metamonada</taxon>
        <taxon>Parabasalia</taxon>
        <taxon>Trichomonadida</taxon>
        <taxon>Trichomonadidae</taxon>
        <taxon>Trichomonas</taxon>
    </lineage>
</organism>
<dbReference type="InParanoid" id="A2DRZ8"/>
<feature type="compositionally biased region" description="Polar residues" evidence="1">
    <location>
        <begin position="9"/>
        <end position="20"/>
    </location>
</feature>
<evidence type="ECO:0000313" key="3">
    <source>
        <dbReference type="Proteomes" id="UP000001542"/>
    </source>
</evidence>
<protein>
    <submittedName>
        <fullName evidence="2">Uncharacterized protein</fullName>
    </submittedName>
</protein>
<reference evidence="2" key="2">
    <citation type="journal article" date="2007" name="Science">
        <title>Draft genome sequence of the sexually transmitted pathogen Trichomonas vaginalis.</title>
        <authorList>
            <person name="Carlton J.M."/>
            <person name="Hirt R.P."/>
            <person name="Silva J.C."/>
            <person name="Delcher A.L."/>
            <person name="Schatz M."/>
            <person name="Zhao Q."/>
            <person name="Wortman J.R."/>
            <person name="Bidwell S.L."/>
            <person name="Alsmark U.C.M."/>
            <person name="Besteiro S."/>
            <person name="Sicheritz-Ponten T."/>
            <person name="Noel C.J."/>
            <person name="Dacks J.B."/>
            <person name="Foster P.G."/>
            <person name="Simillion C."/>
            <person name="Van de Peer Y."/>
            <person name="Miranda-Saavedra D."/>
            <person name="Barton G.J."/>
            <person name="Westrop G.D."/>
            <person name="Mueller S."/>
            <person name="Dessi D."/>
            <person name="Fiori P.L."/>
            <person name="Ren Q."/>
            <person name="Paulsen I."/>
            <person name="Zhang H."/>
            <person name="Bastida-Corcuera F.D."/>
            <person name="Simoes-Barbosa A."/>
            <person name="Brown M.T."/>
            <person name="Hayes R.D."/>
            <person name="Mukherjee M."/>
            <person name="Okumura C.Y."/>
            <person name="Schneider R."/>
            <person name="Smith A.J."/>
            <person name="Vanacova S."/>
            <person name="Villalvazo M."/>
            <person name="Haas B.J."/>
            <person name="Pertea M."/>
            <person name="Feldblyum T.V."/>
            <person name="Utterback T.R."/>
            <person name="Shu C.L."/>
            <person name="Osoegawa K."/>
            <person name="de Jong P.J."/>
            <person name="Hrdy I."/>
            <person name="Horvathova L."/>
            <person name="Zubacova Z."/>
            <person name="Dolezal P."/>
            <person name="Malik S.B."/>
            <person name="Logsdon J.M. Jr."/>
            <person name="Henze K."/>
            <person name="Gupta A."/>
            <person name="Wang C.C."/>
            <person name="Dunne R.L."/>
            <person name="Upcroft J.A."/>
            <person name="Upcroft P."/>
            <person name="White O."/>
            <person name="Salzberg S.L."/>
            <person name="Tang P."/>
            <person name="Chiu C.-H."/>
            <person name="Lee Y.-S."/>
            <person name="Embley T.M."/>
            <person name="Coombs G.H."/>
            <person name="Mottram J.C."/>
            <person name="Tachezy J."/>
            <person name="Fraser-Liggett C.M."/>
            <person name="Johnson P.J."/>
        </authorList>
    </citation>
    <scope>NUCLEOTIDE SEQUENCE [LARGE SCALE GENOMIC DNA]</scope>
    <source>
        <strain evidence="2">G3</strain>
    </source>
</reference>
<feature type="region of interest" description="Disordered" evidence="1">
    <location>
        <begin position="1"/>
        <end position="20"/>
    </location>
</feature>
<dbReference type="VEuPathDB" id="TrichDB:TVAG_447260"/>
<reference evidence="2" key="1">
    <citation type="submission" date="2006-10" db="EMBL/GenBank/DDBJ databases">
        <authorList>
            <person name="Amadeo P."/>
            <person name="Zhao Q."/>
            <person name="Wortman J."/>
            <person name="Fraser-Liggett C."/>
            <person name="Carlton J."/>
        </authorList>
    </citation>
    <scope>NUCLEOTIDE SEQUENCE</scope>
    <source>
        <strain evidence="2">G3</strain>
    </source>
</reference>
<dbReference type="Gene3D" id="1.25.10.10">
    <property type="entry name" value="Leucine-rich Repeat Variant"/>
    <property type="match status" value="1"/>
</dbReference>
<gene>
    <name evidence="2" type="ORF">TVAG_447260</name>
</gene>
<dbReference type="SMR" id="A2DRZ8"/>
<dbReference type="VEuPathDB" id="TrichDB:TVAGG3_1001460"/>
<dbReference type="EMBL" id="DS113238">
    <property type="protein sequence ID" value="EAY16768.1"/>
    <property type="molecule type" value="Genomic_DNA"/>
</dbReference>
<dbReference type="InterPro" id="IPR016024">
    <property type="entry name" value="ARM-type_fold"/>
</dbReference>
<accession>A2DRZ8</accession>
<proteinExistence type="predicted"/>
<dbReference type="AlphaFoldDB" id="A2DRZ8"/>
<sequence length="463" mass="54464">MNKFWLPNLKSNSGQGNRKMTNTDEINEESTFVYQIRQHIQEIFELKQEEIDKIQRYLENMYKCMSWIDNLPEDLLIKYPIINKLMEIASIEIPYIQKLSLENIYKILKSTGIGLQQFSETDYVGFINYFMSNNNITVYRQISLILLMTLSDENMRKTLIENNFIANLINFADNKLDTNTLKDNEFSCRCLVALTQLFDDLEDEIFNEYFDQIVQIITKLFNIDFPEIEPFNRFLLSVISRKQEDILFNTDIFRILIEYFSNNSTVCNRVILSCSCLSALVQGNIIIPQKYIDIFDPRIFIDSLSHFYRNRDAPIYIYSFLNSFIAKIPKLVMDEFLNEKVIAIVSNNYENMNAETKLEMLTFLWAVVRFMPINDKIQILDIPVFELMLEILQFDSERVALVMSTHISYFVDHVKRNFNVDESAGFTKLIEALEYCLDSPIETIQREAETLLTFCTANIQNDD</sequence>
<name>A2DRZ8_TRIV3</name>
<keyword evidence="3" id="KW-1185">Reference proteome</keyword>
<evidence type="ECO:0000256" key="1">
    <source>
        <dbReference type="SAM" id="MobiDB-lite"/>
    </source>
</evidence>